<reference evidence="2 3" key="1">
    <citation type="submission" date="2018-01" db="EMBL/GenBank/DDBJ databases">
        <title>Complete genome sequences of the type strains of Marinobacter flavimaris and Marinobacter maroccanus.</title>
        <authorList>
            <person name="Palau M."/>
            <person name="Boujida N."/>
            <person name="Manresa A."/>
            <person name="Minana-Galbis D."/>
        </authorList>
    </citation>
    <scope>NUCLEOTIDE SEQUENCE [LARGE SCALE GENOMIC DNA]</scope>
    <source>
        <strain evidence="2 3">N4</strain>
    </source>
</reference>
<dbReference type="Proteomes" id="UP000239917">
    <property type="component" value="Unassembled WGS sequence"/>
</dbReference>
<organism evidence="2 3">
    <name type="scientific">Marinobacter maroccanus</name>
    <dbReference type="NCBI Taxonomy" id="2055143"/>
    <lineage>
        <taxon>Bacteria</taxon>
        <taxon>Pseudomonadati</taxon>
        <taxon>Pseudomonadota</taxon>
        <taxon>Gammaproteobacteria</taxon>
        <taxon>Pseudomonadales</taxon>
        <taxon>Marinobacteraceae</taxon>
        <taxon>Marinobacter</taxon>
    </lineage>
</organism>
<dbReference type="AlphaFoldDB" id="A0A2S5ZE66"/>
<dbReference type="Pfam" id="PF09839">
    <property type="entry name" value="DUF2066"/>
    <property type="match status" value="1"/>
</dbReference>
<dbReference type="EMBL" id="PSSX01000002">
    <property type="protein sequence ID" value="PPI85666.1"/>
    <property type="molecule type" value="Genomic_DNA"/>
</dbReference>
<accession>A0A2S5ZE66</accession>
<gene>
    <name evidence="2" type="ORF">KEHDKFFH_04370</name>
</gene>
<dbReference type="OrthoDB" id="6195299at2"/>
<protein>
    <submittedName>
        <fullName evidence="2">DUF2066 domain-containing protein</fullName>
    </submittedName>
</protein>
<comment type="caution">
    <text evidence="2">The sequence shown here is derived from an EMBL/GenBank/DDBJ whole genome shotgun (WGS) entry which is preliminary data.</text>
</comment>
<feature type="region of interest" description="Disordered" evidence="1">
    <location>
        <begin position="352"/>
        <end position="412"/>
    </location>
</feature>
<proteinExistence type="predicted"/>
<evidence type="ECO:0000313" key="2">
    <source>
        <dbReference type="EMBL" id="PPI85666.1"/>
    </source>
</evidence>
<name>A0A2S5ZE66_9GAMM</name>
<feature type="compositionally biased region" description="Polar residues" evidence="1">
    <location>
        <begin position="392"/>
        <end position="407"/>
    </location>
</feature>
<keyword evidence="3" id="KW-1185">Reference proteome</keyword>
<evidence type="ECO:0000256" key="1">
    <source>
        <dbReference type="SAM" id="MobiDB-lite"/>
    </source>
</evidence>
<evidence type="ECO:0000313" key="3">
    <source>
        <dbReference type="Proteomes" id="UP000239917"/>
    </source>
</evidence>
<sequence>MSVSGQKPAHRSVYPAWFFALFAFLLVGFSAQVTAVTVSGLYSAKVPVAGSSPGQLAQGYADGLRQVLVRVSGTREVLAMEGVEALLSDAESLLLSYQVARDESGQSVLSMSFGAVGVNRALASINAPVWGANRPLTLAWIAAEDRGSRTLVTRADPGAGQESAGNWRAAFDEAVRKRGLPMALPPADFAADRELLSDIWGQFTGRVKSASEELDHDVLALVRVSRAGGQWRAGWVFDGMAMNAGEESVTAQTPEALAEAMINRWAELYASRYAVAASEVGDSPQVDIVLRGVTSLEDYARANKVLEGLTPVVSVGAHRVRDEQLTLRVAFSGELDQLREYIALDPRFVPMESDVPAEPSDTARTTADPVASPAKDAEETPESQEAQPVEGGQQTSTEESGETSLYTYQPVPVDEEEAREAFESLYQVLYYRWQPSSVIGSDGGE</sequence>
<dbReference type="InterPro" id="IPR018642">
    <property type="entry name" value="DUF2066"/>
</dbReference>
<dbReference type="RefSeq" id="WP_104320772.1">
    <property type="nucleotide sequence ID" value="NZ_PSSX01000002.1"/>
</dbReference>